<evidence type="ECO:0000313" key="3">
    <source>
        <dbReference type="Proteomes" id="UP000281332"/>
    </source>
</evidence>
<feature type="non-terminal residue" evidence="2">
    <location>
        <position position="1"/>
    </location>
</feature>
<dbReference type="AlphaFoldDB" id="A0A3N4NIG2"/>
<dbReference type="EMBL" id="RMVG01000033">
    <property type="protein sequence ID" value="RPD93086.1"/>
    <property type="molecule type" value="Genomic_DNA"/>
</dbReference>
<protein>
    <recommendedName>
        <fullName evidence="1">Protein CR006 P-loop domain-containing protein</fullName>
    </recommendedName>
</protein>
<evidence type="ECO:0000259" key="1">
    <source>
        <dbReference type="Pfam" id="PF13166"/>
    </source>
</evidence>
<name>A0A3N4NIG2_9GAMM</name>
<dbReference type="InterPro" id="IPR026866">
    <property type="entry name" value="CR006_AAA"/>
</dbReference>
<feature type="domain" description="Protein CR006 P-loop" evidence="1">
    <location>
        <begin position="18"/>
        <end position="138"/>
    </location>
</feature>
<reference evidence="2 3" key="1">
    <citation type="submission" date="2018-11" db="EMBL/GenBank/DDBJ databases">
        <title>Whole genome sequencing of Pantoea sp. RIT388.</title>
        <authorList>
            <person name="Gan H.M."/>
            <person name="Hudson A.O."/>
        </authorList>
    </citation>
    <scope>NUCLEOTIDE SEQUENCE [LARGE SCALE GENOMIC DNA]</scope>
    <source>
        <strain evidence="2 3">RIT388</strain>
    </source>
</reference>
<gene>
    <name evidence="2" type="ORF">BBB56_22680</name>
</gene>
<dbReference type="OrthoDB" id="9795565at2"/>
<dbReference type="Proteomes" id="UP000281332">
    <property type="component" value="Unassembled WGS sequence"/>
</dbReference>
<proteinExistence type="predicted"/>
<accession>A0A3N4NIG2</accession>
<evidence type="ECO:0000313" key="2">
    <source>
        <dbReference type="EMBL" id="RPD93086.1"/>
    </source>
</evidence>
<organism evidence="2 3">
    <name type="scientific">Candidatus Pantoea deserta</name>
    <dbReference type="NCBI Taxonomy" id="1869313"/>
    <lineage>
        <taxon>Bacteria</taxon>
        <taxon>Pseudomonadati</taxon>
        <taxon>Pseudomonadota</taxon>
        <taxon>Gammaproteobacteria</taxon>
        <taxon>Enterobacterales</taxon>
        <taxon>Erwiniaceae</taxon>
        <taxon>Pantoea</taxon>
    </lineage>
</organism>
<keyword evidence="3" id="KW-1185">Reference proteome</keyword>
<comment type="caution">
    <text evidence="2">The sequence shown here is derived from an EMBL/GenBank/DDBJ whole genome shotgun (WGS) entry which is preliminary data.</text>
</comment>
<sequence length="155" mass="18091">MLLSSKDYIRNSGVPKGWRLYLLSKHKWSVASLITGNALMNDYQAMWHILKKSRNDAVASVIIPNTMRQILEYYFSFSGKYLSFNSALERLSHDKSEPGFKAFARYVNRHSHADARNIKLLETASVALYLEWFEKIFSTVDAEHYHLMMHEDQQL</sequence>
<dbReference type="RefSeq" id="WP_148085450.1">
    <property type="nucleotide sequence ID" value="NZ_RMVG01000033.1"/>
</dbReference>
<dbReference type="Pfam" id="PF13166">
    <property type="entry name" value="AAA_13"/>
    <property type="match status" value="1"/>
</dbReference>